<dbReference type="SUPFAM" id="SSF51905">
    <property type="entry name" value="FAD/NAD(P)-binding domain"/>
    <property type="match status" value="2"/>
</dbReference>
<comment type="similarity">
    <text evidence="1">Belongs to the FMO family.</text>
</comment>
<protein>
    <submittedName>
        <fullName evidence="6">Flavin-containing monooxygenase-family protein</fullName>
        <ecNumber evidence="6">1.14.13.8</ecNumber>
    </submittedName>
</protein>
<keyword evidence="3" id="KW-0274">FAD</keyword>
<evidence type="ECO:0000256" key="5">
    <source>
        <dbReference type="ARBA" id="ARBA00023002"/>
    </source>
</evidence>
<keyword evidence="6" id="KW-0503">Monooxygenase</keyword>
<dbReference type="InParanoid" id="A0A0U5JFN6"/>
<dbReference type="InterPro" id="IPR000960">
    <property type="entry name" value="Flavin_mOase"/>
</dbReference>
<keyword evidence="2" id="KW-0285">Flavoprotein</keyword>
<dbReference type="InterPro" id="IPR050346">
    <property type="entry name" value="FMO-like"/>
</dbReference>
<accession>A0A0U5JFN6</accession>
<dbReference type="GO" id="GO:0050661">
    <property type="term" value="F:NADP binding"/>
    <property type="evidence" value="ECO:0007669"/>
    <property type="project" value="InterPro"/>
</dbReference>
<dbReference type="EMBL" id="LN879502">
    <property type="protein sequence ID" value="CUI17410.1"/>
    <property type="molecule type" value="Genomic_DNA"/>
</dbReference>
<evidence type="ECO:0000256" key="2">
    <source>
        <dbReference type="ARBA" id="ARBA00022630"/>
    </source>
</evidence>
<dbReference type="GO" id="GO:0004499">
    <property type="term" value="F:N,N-dimethylaniline monooxygenase activity"/>
    <property type="evidence" value="ECO:0007669"/>
    <property type="project" value="InterPro"/>
</dbReference>
<dbReference type="Gene3D" id="3.50.50.60">
    <property type="entry name" value="FAD/NAD(P)-binding domain"/>
    <property type="match status" value="1"/>
</dbReference>
<keyword evidence="7" id="KW-1185">Reference proteome</keyword>
<evidence type="ECO:0000256" key="1">
    <source>
        <dbReference type="ARBA" id="ARBA00009183"/>
    </source>
</evidence>
<gene>
    <name evidence="6" type="ORF">PNK_1803</name>
</gene>
<keyword evidence="4" id="KW-0521">NADP</keyword>
<sequence>MTVAIIGAGPAGLVAAKTALECGLHPTVLEKSDRIGGLWKPGTGFVWDSMHTNLSYHSCMFSDAPWDNPSGDFPTQKEVYNYLELYASKNGIFNYTHFNSEVQKVSKASGQWRVEWLENKDIIQKDFDYVMVCSGIFSKAHVPSIPGLETFTGQAIHSRDYKNPDCFQGKKVVVVGNAFSGTEIAAEVSTVTAQTLHCISKAMWVLPRYVPDSSSVKQPLDLVFFSRVATEALKKLPEEEENRQTHQWFQHLTKQNEVAKELIVTTPEEPQFSAISDTYIDQVKVSKIDLKQAKIIRVFQNTIFFNDGTQTDADALIFATGYEAELPFFDAEILQKLDFCPQDRFQPLLLDKCTFNPDLPNMAFCGMQRGPYFCTMELQARLAFHVFTNRVKAPSLSQMNAGIEIERKIRIQTPRPQFPHGNYVEFSDMLAKEAGVLPDLEGLKESNTDLYKLLHEGPFNASHYRLNGPFSNPEESVKYMRKMHLSLKSKNLRNL</sequence>
<dbReference type="Proteomes" id="UP000069902">
    <property type="component" value="Chromosome cPNK"/>
</dbReference>
<dbReference type="InterPro" id="IPR020946">
    <property type="entry name" value="Flavin_mOase-like"/>
</dbReference>
<evidence type="ECO:0000256" key="4">
    <source>
        <dbReference type="ARBA" id="ARBA00022857"/>
    </source>
</evidence>
<dbReference type="PATRIC" id="fig|389348.3.peg.2023"/>
<dbReference type="PRINTS" id="PR00370">
    <property type="entry name" value="FMOXYGENASE"/>
</dbReference>
<dbReference type="GO" id="GO:0050660">
    <property type="term" value="F:flavin adenine dinucleotide binding"/>
    <property type="evidence" value="ECO:0007669"/>
    <property type="project" value="InterPro"/>
</dbReference>
<dbReference type="Pfam" id="PF00743">
    <property type="entry name" value="FMO-like"/>
    <property type="match status" value="1"/>
</dbReference>
<dbReference type="STRING" id="389348.PNK_1803"/>
<evidence type="ECO:0000256" key="3">
    <source>
        <dbReference type="ARBA" id="ARBA00022827"/>
    </source>
</evidence>
<dbReference type="AlphaFoldDB" id="A0A0U5JFN6"/>
<organism evidence="6 7">
    <name type="scientific">Candidatus Protochlamydia naegleriophila</name>
    <dbReference type="NCBI Taxonomy" id="389348"/>
    <lineage>
        <taxon>Bacteria</taxon>
        <taxon>Pseudomonadati</taxon>
        <taxon>Chlamydiota</taxon>
        <taxon>Chlamydiia</taxon>
        <taxon>Parachlamydiales</taxon>
        <taxon>Parachlamydiaceae</taxon>
        <taxon>Candidatus Protochlamydia</taxon>
    </lineage>
</organism>
<evidence type="ECO:0000313" key="7">
    <source>
        <dbReference type="Proteomes" id="UP000069902"/>
    </source>
</evidence>
<dbReference type="RefSeq" id="WP_059061586.1">
    <property type="nucleotide sequence ID" value="NZ_LN879502.1"/>
</dbReference>
<keyword evidence="5 6" id="KW-0560">Oxidoreductase</keyword>
<dbReference type="KEGG" id="pnl:PNK_1803"/>
<dbReference type="PIRSF" id="PIRSF000332">
    <property type="entry name" value="FMO"/>
    <property type="match status" value="1"/>
</dbReference>
<dbReference type="InterPro" id="IPR036188">
    <property type="entry name" value="FAD/NAD-bd_sf"/>
</dbReference>
<name>A0A0U5JFN6_9BACT</name>
<reference evidence="7" key="1">
    <citation type="submission" date="2015-09" db="EMBL/GenBank/DDBJ databases">
        <authorList>
            <person name="Bertelli C."/>
        </authorList>
    </citation>
    <scope>NUCLEOTIDE SEQUENCE [LARGE SCALE GENOMIC DNA]</scope>
    <source>
        <strain evidence="7">KNic</strain>
    </source>
</reference>
<proteinExistence type="inferred from homology"/>
<dbReference type="PANTHER" id="PTHR23023">
    <property type="entry name" value="DIMETHYLANILINE MONOOXYGENASE"/>
    <property type="match status" value="1"/>
</dbReference>
<evidence type="ECO:0000313" key="6">
    <source>
        <dbReference type="EMBL" id="CUI17410.1"/>
    </source>
</evidence>
<dbReference type="EC" id="1.14.13.8" evidence="6"/>